<dbReference type="Gene3D" id="3.40.50.300">
    <property type="entry name" value="P-loop containing nucleotide triphosphate hydrolases"/>
    <property type="match status" value="1"/>
</dbReference>
<organism evidence="3 4">
    <name type="scientific">Litoribacillus peritrichatus</name>
    <dbReference type="NCBI Taxonomy" id="718191"/>
    <lineage>
        <taxon>Bacteria</taxon>
        <taxon>Pseudomonadati</taxon>
        <taxon>Pseudomonadota</taxon>
        <taxon>Gammaproteobacteria</taxon>
        <taxon>Oceanospirillales</taxon>
        <taxon>Oceanospirillaceae</taxon>
        <taxon>Litoribacillus</taxon>
    </lineage>
</organism>
<dbReference type="SUPFAM" id="SSF52540">
    <property type="entry name" value="P-loop containing nucleoside triphosphate hydrolases"/>
    <property type="match status" value="1"/>
</dbReference>
<keyword evidence="3" id="KW-0067">ATP-binding</keyword>
<accession>A0ABP7MW07</accession>
<dbReference type="InterPro" id="IPR003959">
    <property type="entry name" value="ATPase_AAA_core"/>
</dbReference>
<dbReference type="PANTHER" id="PTHR40396:SF1">
    <property type="entry name" value="ATPASE AAA-TYPE CORE DOMAIN-CONTAINING PROTEIN"/>
    <property type="match status" value="1"/>
</dbReference>
<feature type="region of interest" description="Disordered" evidence="1">
    <location>
        <begin position="366"/>
        <end position="386"/>
    </location>
</feature>
<name>A0ABP7MW07_9GAMM</name>
<dbReference type="PANTHER" id="PTHR40396">
    <property type="entry name" value="ATPASE-LIKE PROTEIN"/>
    <property type="match status" value="1"/>
</dbReference>
<dbReference type="EMBL" id="BAABBN010000007">
    <property type="protein sequence ID" value="GAA3931252.1"/>
    <property type="molecule type" value="Genomic_DNA"/>
</dbReference>
<proteinExistence type="predicted"/>
<evidence type="ECO:0000313" key="4">
    <source>
        <dbReference type="Proteomes" id="UP001501565"/>
    </source>
</evidence>
<feature type="domain" description="ATPase AAA-type core" evidence="2">
    <location>
        <begin position="40"/>
        <end position="333"/>
    </location>
</feature>
<sequence length="386" mass="44866">MFLKYGGRNFYCFKDDFEVDLRLNKNCPQDISKGKDFSKVMCIKGANAAGKTNILKALSFVCNFATNSFNSKPDDEIKVESFFQNQLPVFLFCEFRSNVNSDEYRYEITLSKKKVLIESLFLLNNGKKQRALFHREGNSIKELYSTYEEFKKIPQIRDNASLISIANQHEILCSLEAYWIFNTVITNVNHIGFKDLTPDNLHKYYFDNSKALDFVTNLLRRFDTGIHDLKIDTYTNNEGDEIYYPLFIYHVDDQEHSLRLHQQSSGTRRLYHLLGLVYLVVDLAHDTPYTPTFIADELDLHLHSKILPELTKIFEESNKAQLIFTCQNDQILDSMGKYRTTLINKEENESYSYRLDELPSDLLRNNRPITPHYTNGSIGGEPNIEG</sequence>
<dbReference type="InterPro" id="IPR027417">
    <property type="entry name" value="P-loop_NTPase"/>
</dbReference>
<evidence type="ECO:0000256" key="1">
    <source>
        <dbReference type="SAM" id="MobiDB-lite"/>
    </source>
</evidence>
<evidence type="ECO:0000313" key="3">
    <source>
        <dbReference type="EMBL" id="GAA3931252.1"/>
    </source>
</evidence>
<dbReference type="RefSeq" id="WP_344799380.1">
    <property type="nucleotide sequence ID" value="NZ_BAABBN010000007.1"/>
</dbReference>
<evidence type="ECO:0000259" key="2">
    <source>
        <dbReference type="Pfam" id="PF13304"/>
    </source>
</evidence>
<dbReference type="Proteomes" id="UP001501565">
    <property type="component" value="Unassembled WGS sequence"/>
</dbReference>
<dbReference type="Pfam" id="PF13304">
    <property type="entry name" value="AAA_21"/>
    <property type="match status" value="1"/>
</dbReference>
<reference evidence="4" key="1">
    <citation type="journal article" date="2019" name="Int. J. Syst. Evol. Microbiol.">
        <title>The Global Catalogue of Microorganisms (GCM) 10K type strain sequencing project: providing services to taxonomists for standard genome sequencing and annotation.</title>
        <authorList>
            <consortium name="The Broad Institute Genomics Platform"/>
            <consortium name="The Broad Institute Genome Sequencing Center for Infectious Disease"/>
            <person name="Wu L."/>
            <person name="Ma J."/>
        </authorList>
    </citation>
    <scope>NUCLEOTIDE SEQUENCE [LARGE SCALE GENOMIC DNA]</scope>
    <source>
        <strain evidence="4">JCM 17551</strain>
    </source>
</reference>
<dbReference type="GO" id="GO:0005524">
    <property type="term" value="F:ATP binding"/>
    <property type="evidence" value="ECO:0007669"/>
    <property type="project" value="UniProtKB-KW"/>
</dbReference>
<comment type="caution">
    <text evidence="3">The sequence shown here is derived from an EMBL/GenBank/DDBJ whole genome shotgun (WGS) entry which is preliminary data.</text>
</comment>
<gene>
    <name evidence="3" type="ORF">GCM10022277_30030</name>
</gene>
<keyword evidence="3" id="KW-0547">Nucleotide-binding</keyword>
<keyword evidence="4" id="KW-1185">Reference proteome</keyword>
<protein>
    <submittedName>
        <fullName evidence="3">ATP-binding protein</fullName>
    </submittedName>
</protein>